<dbReference type="OrthoDB" id="7319221at2"/>
<reference evidence="3" key="1">
    <citation type="submission" date="2016-07" db="EMBL/GenBank/DDBJ databases">
        <title>Microvirga ossetica sp. nov. a new species of rhizobia isolated from root nodules of the legume species Vicia alpestris Steven originated from North Ossetia region in the Caucasus.</title>
        <authorList>
            <person name="Safronova V.I."/>
            <person name="Kuznetsova I.G."/>
            <person name="Sazanova A.L."/>
            <person name="Belimov A."/>
            <person name="Andronov E."/>
            <person name="Osledkin Y.S."/>
            <person name="Onishchuk O.P."/>
            <person name="Kurchak O.N."/>
            <person name="Shaposhnikov A.I."/>
            <person name="Willems A."/>
            <person name="Tikhonovich I.A."/>
        </authorList>
    </citation>
    <scope>NUCLEOTIDE SEQUENCE [LARGE SCALE GENOMIC DNA]</scope>
    <source>
        <strain evidence="3">V5/3M</strain>
    </source>
</reference>
<dbReference type="InterPro" id="IPR047797">
    <property type="entry name" value="ISNCY_transpos"/>
</dbReference>
<sequence>MTVIGMSRPEIDRVHILRDVVAERITVREAAQLLRITRRQVFRLLKAYQTGGPTALVSRRRGKPSNRSYPAALRTEVLALITANYADFGPTLACEKLAERHGIDLGVETIRRWMIAAGLWQERRQKLKGVHQPRYRRDCVGELVQIDGSEHYWFEDRGPPCTLLVYIDDATSRLMHLKFVETESTFDYFRSTREYLEAYGKPVAFYSDKHAVFRVNGKGAVGGDGMTQFGRALHQLNIDIICANSPQAKGRVERANGTLQDRLVKEMRLAGISTLEAGNAFLPAFMADFNRRFAKAPYSDKDLHRPLSEDDELDDVFAWREERTVSRSLTLQYDQVLFILEPNAMTLSLARQRVTVYDYPDGRFAIKHKGLELPYRPFDRRQQVDQAAVVENKRLGPVLAYIAERQKELDMSRSNSAPRRRGQGKSLFKVG</sequence>
<protein>
    <submittedName>
        <fullName evidence="3">Transposase</fullName>
    </submittedName>
</protein>
<dbReference type="Pfam" id="PF13551">
    <property type="entry name" value="HTH_29"/>
    <property type="match status" value="1"/>
</dbReference>
<dbReference type="InterPro" id="IPR036397">
    <property type="entry name" value="RNaseH_sf"/>
</dbReference>
<dbReference type="SUPFAM" id="SSF53098">
    <property type="entry name" value="Ribonuclease H-like"/>
    <property type="match status" value="1"/>
</dbReference>
<evidence type="ECO:0000256" key="1">
    <source>
        <dbReference type="SAM" id="MobiDB-lite"/>
    </source>
</evidence>
<dbReference type="InterPro" id="IPR001584">
    <property type="entry name" value="Integrase_cat-core"/>
</dbReference>
<dbReference type="PANTHER" id="PTHR35004">
    <property type="entry name" value="TRANSPOSASE RV3428C-RELATED"/>
    <property type="match status" value="1"/>
</dbReference>
<dbReference type="RefSeq" id="WP_099507727.1">
    <property type="nucleotide sequence ID" value="NZ_CP016616.1"/>
</dbReference>
<organism evidence="3">
    <name type="scientific">Microvirga ossetica</name>
    <dbReference type="NCBI Taxonomy" id="1882682"/>
    <lineage>
        <taxon>Bacteria</taxon>
        <taxon>Pseudomonadati</taxon>
        <taxon>Pseudomonadota</taxon>
        <taxon>Alphaproteobacteria</taxon>
        <taxon>Hyphomicrobiales</taxon>
        <taxon>Methylobacteriaceae</taxon>
        <taxon>Microvirga</taxon>
    </lineage>
</organism>
<proteinExistence type="predicted"/>
<evidence type="ECO:0000259" key="2">
    <source>
        <dbReference type="PROSITE" id="PS50994"/>
    </source>
</evidence>
<dbReference type="InterPro" id="IPR009057">
    <property type="entry name" value="Homeodomain-like_sf"/>
</dbReference>
<name>A0A1B2EA04_9HYPH</name>
<dbReference type="GO" id="GO:0003676">
    <property type="term" value="F:nucleic acid binding"/>
    <property type="evidence" value="ECO:0007669"/>
    <property type="project" value="InterPro"/>
</dbReference>
<accession>A0A1B2EA04</accession>
<evidence type="ECO:0000313" key="3">
    <source>
        <dbReference type="EMBL" id="ANY76804.1"/>
    </source>
</evidence>
<dbReference type="Gene3D" id="3.30.420.10">
    <property type="entry name" value="Ribonuclease H-like superfamily/Ribonuclease H"/>
    <property type="match status" value="1"/>
</dbReference>
<dbReference type="EMBL" id="CP016616">
    <property type="protein sequence ID" value="ANY76804.1"/>
    <property type="molecule type" value="Genomic_DNA"/>
</dbReference>
<dbReference type="InterPro" id="IPR012337">
    <property type="entry name" value="RNaseH-like_sf"/>
</dbReference>
<dbReference type="PANTHER" id="PTHR35004:SF7">
    <property type="entry name" value="INTEGRASE PROTEIN"/>
    <property type="match status" value="1"/>
</dbReference>
<feature type="region of interest" description="Disordered" evidence="1">
    <location>
        <begin position="410"/>
        <end position="431"/>
    </location>
</feature>
<dbReference type="AlphaFoldDB" id="A0A1B2EA04"/>
<dbReference type="SUPFAM" id="SSF46689">
    <property type="entry name" value="Homeodomain-like"/>
    <property type="match status" value="1"/>
</dbReference>
<dbReference type="NCBIfam" id="NF033594">
    <property type="entry name" value="transpos_ISNCY_2"/>
    <property type="match status" value="1"/>
</dbReference>
<dbReference type="PROSITE" id="PS50994">
    <property type="entry name" value="INTEGRASE"/>
    <property type="match status" value="1"/>
</dbReference>
<gene>
    <name evidence="3" type="ORF">BB934_00035</name>
</gene>
<dbReference type="KEGG" id="moc:BB934_00035"/>
<feature type="domain" description="Integrase catalytic" evidence="2">
    <location>
        <begin position="129"/>
        <end position="314"/>
    </location>
</feature>
<dbReference type="GO" id="GO:0015074">
    <property type="term" value="P:DNA integration"/>
    <property type="evidence" value="ECO:0007669"/>
    <property type="project" value="InterPro"/>
</dbReference>